<protein>
    <submittedName>
        <fullName evidence="2">Programmed cell death antitoxin MazE</fullName>
    </submittedName>
</protein>
<dbReference type="GO" id="GO:0097351">
    <property type="term" value="F:toxin sequestering activity"/>
    <property type="evidence" value="ECO:0007669"/>
    <property type="project" value="InterPro"/>
</dbReference>
<dbReference type="SMART" id="SM00966">
    <property type="entry name" value="SpoVT_AbrB"/>
    <property type="match status" value="1"/>
</dbReference>
<sequence>MTVSLKKWGNSLALRIPKDMANSLDIDNNSLMELDINDGVLTLRPKKNNLLETLVSQINNENLHKEIDTGKSVGNEEW</sequence>
<dbReference type="InterPro" id="IPR039052">
    <property type="entry name" value="Antitox_PemI-like"/>
</dbReference>
<dbReference type="AlphaFoldDB" id="A0A6S6SW29"/>
<evidence type="ECO:0000259" key="1">
    <source>
        <dbReference type="SMART" id="SM00966"/>
    </source>
</evidence>
<dbReference type="Gene3D" id="2.10.260.10">
    <property type="match status" value="1"/>
</dbReference>
<evidence type="ECO:0000313" key="2">
    <source>
        <dbReference type="EMBL" id="CAA6814830.1"/>
    </source>
</evidence>
<organism evidence="2">
    <name type="scientific">uncultured Sulfurovum sp</name>
    <dbReference type="NCBI Taxonomy" id="269237"/>
    <lineage>
        <taxon>Bacteria</taxon>
        <taxon>Pseudomonadati</taxon>
        <taxon>Campylobacterota</taxon>
        <taxon>Epsilonproteobacteria</taxon>
        <taxon>Campylobacterales</taxon>
        <taxon>Sulfurovaceae</taxon>
        <taxon>Sulfurovum</taxon>
        <taxon>environmental samples</taxon>
    </lineage>
</organism>
<dbReference type="EMBL" id="CACVAX010000041">
    <property type="protein sequence ID" value="CAA6814830.1"/>
    <property type="molecule type" value="Genomic_DNA"/>
</dbReference>
<dbReference type="GO" id="GO:0003677">
    <property type="term" value="F:DNA binding"/>
    <property type="evidence" value="ECO:0007669"/>
    <property type="project" value="InterPro"/>
</dbReference>
<dbReference type="SUPFAM" id="SSF89447">
    <property type="entry name" value="AbrB/MazE/MraZ-like"/>
    <property type="match status" value="1"/>
</dbReference>
<dbReference type="InterPro" id="IPR037914">
    <property type="entry name" value="SpoVT-AbrB_sf"/>
</dbReference>
<name>A0A6S6SW29_9BACT</name>
<dbReference type="Pfam" id="PF04014">
    <property type="entry name" value="MazE_antitoxin"/>
    <property type="match status" value="1"/>
</dbReference>
<dbReference type="InterPro" id="IPR007159">
    <property type="entry name" value="SpoVT-AbrB_dom"/>
</dbReference>
<reference evidence="2" key="1">
    <citation type="submission" date="2020-01" db="EMBL/GenBank/DDBJ databases">
        <authorList>
            <person name="Meier V. D."/>
            <person name="Meier V D."/>
        </authorList>
    </citation>
    <scope>NUCLEOTIDE SEQUENCE</scope>
    <source>
        <strain evidence="2">HLG_WM_MAG_04</strain>
    </source>
</reference>
<accession>A0A6S6SW29</accession>
<gene>
    <name evidence="2" type="ORF">HELGO_WM6723</name>
</gene>
<feature type="domain" description="SpoVT-AbrB" evidence="1">
    <location>
        <begin position="6"/>
        <end position="51"/>
    </location>
</feature>
<dbReference type="PANTHER" id="PTHR40516:SF1">
    <property type="entry name" value="ANTITOXIN CHPS-RELATED"/>
    <property type="match status" value="1"/>
</dbReference>
<proteinExistence type="predicted"/>
<dbReference type="PANTHER" id="PTHR40516">
    <property type="entry name" value="ANTITOXIN CHPS-RELATED"/>
    <property type="match status" value="1"/>
</dbReference>